<dbReference type="InterPro" id="IPR002734">
    <property type="entry name" value="RibDG_C"/>
</dbReference>
<keyword evidence="17" id="KW-1185">Reference proteome</keyword>
<evidence type="ECO:0000256" key="9">
    <source>
        <dbReference type="ARBA" id="ARBA00031630"/>
    </source>
</evidence>
<dbReference type="AlphaFoldDB" id="A0A151GQA0"/>
<dbReference type="InterPro" id="IPR024072">
    <property type="entry name" value="DHFR-like_dom_sf"/>
</dbReference>
<dbReference type="Pfam" id="PF06839">
    <property type="entry name" value="Zn_ribbon_GRF"/>
    <property type="match status" value="1"/>
</dbReference>
<evidence type="ECO:0000256" key="5">
    <source>
        <dbReference type="ARBA" id="ARBA00022723"/>
    </source>
</evidence>
<dbReference type="PANTHER" id="PTHR31212">
    <property type="entry name" value="ALPHA-KETOGLUTARATE-DEPENDENT DIOXYGENASE ALKB HOMOLOG 3"/>
    <property type="match status" value="1"/>
</dbReference>
<dbReference type="FunFam" id="2.60.120.590:FF:000010">
    <property type="entry name" value="GRF zinc finger domain protein"/>
    <property type="match status" value="1"/>
</dbReference>
<comment type="function">
    <text evidence="1">Catalyzes an early step in riboflavin biosynthesis, the NADPH-dependent reduction of the ribose side chain of 2,5-diamino-6-ribosylamino-4(3H)-pyrimidinone 5'-phosphate, yielding 2,5-diamino-6-ribitylamino-4(3H)-pyrimidinone 5'-phosphate.</text>
</comment>
<dbReference type="RefSeq" id="XP_040658647.1">
    <property type="nucleotide sequence ID" value="XM_040797764.1"/>
</dbReference>
<dbReference type="InterPro" id="IPR037151">
    <property type="entry name" value="AlkB-like_sf"/>
</dbReference>
<evidence type="ECO:0000256" key="10">
    <source>
        <dbReference type="ARBA" id="ARBA00047550"/>
    </source>
</evidence>
<feature type="region of interest" description="Disordered" evidence="13">
    <location>
        <begin position="302"/>
        <end position="324"/>
    </location>
</feature>
<feature type="domain" description="Fe2OG dioxygenase" evidence="14">
    <location>
        <begin position="252"/>
        <end position="380"/>
    </location>
</feature>
<comment type="catalytic activity">
    <reaction evidence="11">
        <text>2,5-diamino-6-(1-D-ribitylamino)pyrimidin-4(3H)-one 5'-phosphate + NADP(+) = 2,5-diamino-6-(1-D-ribosylamino)pyrimidin-4(3H)-one 5'-phosphate + NADPH + H(+)</text>
        <dbReference type="Rhea" id="RHEA:27278"/>
        <dbReference type="ChEBI" id="CHEBI:15378"/>
        <dbReference type="ChEBI" id="CHEBI:57783"/>
        <dbReference type="ChEBI" id="CHEBI:58349"/>
        <dbReference type="ChEBI" id="CHEBI:58890"/>
        <dbReference type="ChEBI" id="CHEBI:59545"/>
        <dbReference type="EC" id="1.1.1.302"/>
    </reaction>
</comment>
<evidence type="ECO:0000256" key="12">
    <source>
        <dbReference type="PROSITE-ProRule" id="PRU01343"/>
    </source>
</evidence>
<dbReference type="InterPro" id="IPR027450">
    <property type="entry name" value="AlkB-like"/>
</dbReference>
<evidence type="ECO:0000256" key="8">
    <source>
        <dbReference type="ARBA" id="ARBA00030073"/>
    </source>
</evidence>
<evidence type="ECO:0000256" key="3">
    <source>
        <dbReference type="ARBA" id="ARBA00012851"/>
    </source>
</evidence>
<dbReference type="Proteomes" id="UP000076580">
    <property type="component" value="Chromosome 01"/>
</dbReference>
<evidence type="ECO:0000259" key="15">
    <source>
        <dbReference type="PROSITE" id="PS51999"/>
    </source>
</evidence>
<evidence type="ECO:0000256" key="1">
    <source>
        <dbReference type="ARBA" id="ARBA00003555"/>
    </source>
</evidence>
<evidence type="ECO:0000259" key="14">
    <source>
        <dbReference type="PROSITE" id="PS51471"/>
    </source>
</evidence>
<dbReference type="EMBL" id="LAYC01000001">
    <property type="protein sequence ID" value="KYK59295.1"/>
    <property type="molecule type" value="Genomic_DNA"/>
</dbReference>
<dbReference type="PROSITE" id="PS51471">
    <property type="entry name" value="FE2OG_OXY"/>
    <property type="match status" value="1"/>
</dbReference>
<dbReference type="Pfam" id="PF01872">
    <property type="entry name" value="RibD_C"/>
    <property type="match status" value="1"/>
</dbReference>
<comment type="caution">
    <text evidence="16">The sequence shown here is derived from an EMBL/GenBank/DDBJ whole genome shotgun (WGS) entry which is preliminary data.</text>
</comment>
<dbReference type="GO" id="GO:0009231">
    <property type="term" value="P:riboflavin biosynthetic process"/>
    <property type="evidence" value="ECO:0007669"/>
    <property type="project" value="InterPro"/>
</dbReference>
<evidence type="ECO:0000313" key="17">
    <source>
        <dbReference type="Proteomes" id="UP000076580"/>
    </source>
</evidence>
<evidence type="ECO:0000256" key="11">
    <source>
        <dbReference type="ARBA" id="ARBA00049020"/>
    </source>
</evidence>
<dbReference type="GO" id="GO:0051213">
    <property type="term" value="F:dioxygenase activity"/>
    <property type="evidence" value="ECO:0007669"/>
    <property type="project" value="InterPro"/>
</dbReference>
<dbReference type="Pfam" id="PF13532">
    <property type="entry name" value="2OG-FeII_Oxy_2"/>
    <property type="match status" value="1"/>
</dbReference>
<accession>A0A151GQA0</accession>
<dbReference type="EC" id="1.1.1.302" evidence="3"/>
<keyword evidence="5" id="KW-0479">Metal-binding</keyword>
<name>A0A151GQA0_DRECN</name>
<protein>
    <recommendedName>
        <fullName evidence="4">2,5-diamino-6-ribosylamino-4(3H)-pyrimidinone 5'-phosphate reductase</fullName>
        <ecNumber evidence="3">1.1.1.302</ecNumber>
    </recommendedName>
    <alternativeName>
        <fullName evidence="9">2,5-diamino-6-(5-phospho-D-ribosylamino)pyrimidin-4(3H)-one reductase</fullName>
    </alternativeName>
    <alternativeName>
        <fullName evidence="8">2,5-diamino-6-ribitylamino-4(3H)-pyrimidinone 5'-phosphate synthase</fullName>
    </alternativeName>
</protein>
<dbReference type="SUPFAM" id="SSF53597">
    <property type="entry name" value="Dihydrofolate reductase-like"/>
    <property type="match status" value="1"/>
</dbReference>
<evidence type="ECO:0000256" key="7">
    <source>
        <dbReference type="ARBA" id="ARBA00022833"/>
    </source>
</evidence>
<feature type="region of interest" description="Disordered" evidence="13">
    <location>
        <begin position="1"/>
        <end position="37"/>
    </location>
</feature>
<dbReference type="STRING" id="98403.A0A151GQA0"/>
<comment type="catalytic activity">
    <reaction evidence="10">
        <text>2,5-diamino-6-(1-D-ribitylamino)pyrimidin-4(3H)-one 5'-phosphate + NAD(+) = 2,5-diamino-6-(1-D-ribosylamino)pyrimidin-4(3H)-one 5'-phosphate + NADH + H(+)</text>
        <dbReference type="Rhea" id="RHEA:27274"/>
        <dbReference type="ChEBI" id="CHEBI:15378"/>
        <dbReference type="ChEBI" id="CHEBI:57540"/>
        <dbReference type="ChEBI" id="CHEBI:57945"/>
        <dbReference type="ChEBI" id="CHEBI:58890"/>
        <dbReference type="ChEBI" id="CHEBI:59545"/>
        <dbReference type="EC" id="1.1.1.302"/>
    </reaction>
</comment>
<dbReference type="Gene3D" id="3.40.430.10">
    <property type="entry name" value="Dihydrofolate Reductase, subunit A"/>
    <property type="match status" value="1"/>
</dbReference>
<comment type="similarity">
    <text evidence="2">Belongs to the HTP reductase family.</text>
</comment>
<dbReference type="SUPFAM" id="SSF51197">
    <property type="entry name" value="Clavaminate synthase-like"/>
    <property type="match status" value="1"/>
</dbReference>
<dbReference type="Gene3D" id="2.60.120.590">
    <property type="entry name" value="Alpha-ketoglutarate-dependent dioxygenase AlkB-like"/>
    <property type="match status" value="1"/>
</dbReference>
<dbReference type="InParanoid" id="A0A151GQA0"/>
<keyword evidence="7" id="KW-0862">Zinc</keyword>
<dbReference type="GeneID" id="63713068"/>
<evidence type="ECO:0000313" key="16">
    <source>
        <dbReference type="EMBL" id="KYK59295.1"/>
    </source>
</evidence>
<dbReference type="InterPro" id="IPR010666">
    <property type="entry name" value="Znf_GRF"/>
</dbReference>
<evidence type="ECO:0000256" key="13">
    <source>
        <dbReference type="SAM" id="MobiDB-lite"/>
    </source>
</evidence>
<evidence type="ECO:0000256" key="2">
    <source>
        <dbReference type="ARBA" id="ARBA00009723"/>
    </source>
</evidence>
<gene>
    <name evidence="16" type="ORF">DCS_00425</name>
</gene>
<dbReference type="PROSITE" id="PS51999">
    <property type="entry name" value="ZF_GRF"/>
    <property type="match status" value="1"/>
</dbReference>
<organism evidence="16 17">
    <name type="scientific">Drechmeria coniospora</name>
    <name type="common">Nematophagous fungus</name>
    <name type="synonym">Meria coniospora</name>
    <dbReference type="NCBI Taxonomy" id="98403"/>
    <lineage>
        <taxon>Eukaryota</taxon>
        <taxon>Fungi</taxon>
        <taxon>Dikarya</taxon>
        <taxon>Ascomycota</taxon>
        <taxon>Pezizomycotina</taxon>
        <taxon>Sordariomycetes</taxon>
        <taxon>Hypocreomycetidae</taxon>
        <taxon>Hypocreales</taxon>
        <taxon>Ophiocordycipitaceae</taxon>
        <taxon>Drechmeria</taxon>
    </lineage>
</organism>
<keyword evidence="6 12" id="KW-0863">Zinc-finger</keyword>
<sequence length="753" mass="82942">MNKPYEQAMESFLSRPKRKHEPEADSCRDDEEGDEPTEVKLALLSSLHPVVGQDTLLDVLLAHDGSVRLASAALQTRPESRKRDGIVGHQTSLKQYALPSDAASPATKKPKVKKGRTLHLYDPEDIAEHTPCTIVHNFLPAEDADRLLRELLEEAKTFEKITFKLFDNVVSSPHTSSFFVESGDAMQQQKADYYYNGSKLTASFRDIRRITPELQRVKPIVQEAVNNEVAERIKTRYPGGKKLKYQSPHVWVPNSAFVNCYGGGQESVGWHSDQLTYLGPRAIIGSISLGVAREFRVRRVLPKDKEKSTEGDGSGSGGSNTAADADAEGQISIHLPHNSLLVMHAEMQEEWKHCIAPAASIDPHPIAGNKRINITYRDYRRNMHPRRTPRCGCRVPCVLRVVQRTKENFGKYFWMCHASNVPGKAGCSFFQWANFTDDGDPILTAGSEQVGPMRSWTEPSKRSSLHRTDSSPTVPSQATREQINMAEKLSFPAASAAVLEPHLPPRRKESAVTMNGLPFVTLTFATSLDSTLSLAPGLRTRLSGAESKAMTHYLRSRHDAILVGVSTVLADDPGLNCRIAGAATQPRPIVLDPHLRWTPHRDHKILEVSRRDAGLAPFVLTGVAASAIPEESAALLREHGGKYIHLTPSRRDHDRTRFDWRHILVALRDEGLSSVMVEGGGTVINTLLAPVHHELVDSVIVTVAPTWLGQGGVVVSPERVTDQAGSPVPAARLSGVSWHPFGEDMVLCGSLRA</sequence>
<dbReference type="GO" id="GO:0008703">
    <property type="term" value="F:5-amino-6-(5-phosphoribosylamino)uracil reductase activity"/>
    <property type="evidence" value="ECO:0007669"/>
    <property type="project" value="InterPro"/>
</dbReference>
<dbReference type="GO" id="GO:0008270">
    <property type="term" value="F:zinc ion binding"/>
    <property type="evidence" value="ECO:0007669"/>
    <property type="project" value="UniProtKB-KW"/>
</dbReference>
<dbReference type="GO" id="GO:0006307">
    <property type="term" value="P:DNA alkylation repair"/>
    <property type="evidence" value="ECO:0007669"/>
    <property type="project" value="InterPro"/>
</dbReference>
<evidence type="ECO:0000256" key="6">
    <source>
        <dbReference type="ARBA" id="ARBA00022771"/>
    </source>
</evidence>
<reference evidence="16 17" key="1">
    <citation type="journal article" date="2016" name="Sci. Rep.">
        <title>Insights into Adaptations to a Near-Obligate Nematode Endoparasitic Lifestyle from the Finished Genome of Drechmeria coniospora.</title>
        <authorList>
            <person name="Zhang L."/>
            <person name="Zhou Z."/>
            <person name="Guo Q."/>
            <person name="Fokkens L."/>
            <person name="Miskei M."/>
            <person name="Pocsi I."/>
            <person name="Zhang W."/>
            <person name="Chen M."/>
            <person name="Wang L."/>
            <person name="Sun Y."/>
            <person name="Donzelli B.G."/>
            <person name="Gibson D.M."/>
            <person name="Nelson D.R."/>
            <person name="Luo J.G."/>
            <person name="Rep M."/>
            <person name="Liu H."/>
            <person name="Yang S."/>
            <person name="Wang J."/>
            <person name="Krasnoff S.B."/>
            <person name="Xu Y."/>
            <person name="Molnar I."/>
            <person name="Lin M."/>
        </authorList>
    </citation>
    <scope>NUCLEOTIDE SEQUENCE [LARGE SCALE GENOMIC DNA]</scope>
    <source>
        <strain evidence="16 17">ARSEF 6962</strain>
    </source>
</reference>
<feature type="domain" description="GRF-type" evidence="15">
    <location>
        <begin position="391"/>
        <end position="436"/>
    </location>
</feature>
<proteinExistence type="inferred from homology"/>
<dbReference type="InterPro" id="IPR005123">
    <property type="entry name" value="Oxoglu/Fe-dep_dioxygenase_dom"/>
</dbReference>
<dbReference type="PANTHER" id="PTHR31212:SF4">
    <property type="entry name" value="ALPHA-KETOGLUTARATE-DEPENDENT DIOXYGENASE ALKB HOMOLOG 3"/>
    <property type="match status" value="1"/>
</dbReference>
<evidence type="ECO:0000256" key="4">
    <source>
        <dbReference type="ARBA" id="ARBA00015035"/>
    </source>
</evidence>
<feature type="region of interest" description="Disordered" evidence="13">
    <location>
        <begin position="443"/>
        <end position="478"/>
    </location>
</feature>
<dbReference type="InterPro" id="IPR032854">
    <property type="entry name" value="ALKBH3"/>
</dbReference>